<accession>A0A2T0PPE4</accession>
<dbReference type="EMBL" id="PVZC01000018">
    <property type="protein sequence ID" value="PRX90678.1"/>
    <property type="molecule type" value="Genomic_DNA"/>
</dbReference>
<keyword evidence="2" id="KW-1185">Reference proteome</keyword>
<dbReference type="RefSeq" id="WP_106253835.1">
    <property type="nucleotide sequence ID" value="NZ_PVZC01000018.1"/>
</dbReference>
<evidence type="ECO:0000313" key="1">
    <source>
        <dbReference type="EMBL" id="PRX90678.1"/>
    </source>
</evidence>
<organism evidence="1 2">
    <name type="scientific">Allonocardiopsis opalescens</name>
    <dbReference type="NCBI Taxonomy" id="1144618"/>
    <lineage>
        <taxon>Bacteria</taxon>
        <taxon>Bacillati</taxon>
        <taxon>Actinomycetota</taxon>
        <taxon>Actinomycetes</taxon>
        <taxon>Streptosporangiales</taxon>
        <taxon>Allonocardiopsis</taxon>
    </lineage>
</organism>
<evidence type="ECO:0000313" key="2">
    <source>
        <dbReference type="Proteomes" id="UP000237846"/>
    </source>
</evidence>
<sequence>MTTTTAALPAAPTYTHHHGAPVAWRPWTRADPVAAVVFACDCGSTDLLHTIAASDGDELAVFRCLDCGTESHPYTTATHWAEQAAA</sequence>
<reference evidence="1 2" key="1">
    <citation type="submission" date="2018-03" db="EMBL/GenBank/DDBJ databases">
        <title>Genomic Encyclopedia of Archaeal and Bacterial Type Strains, Phase II (KMG-II): from individual species to whole genera.</title>
        <authorList>
            <person name="Goeker M."/>
        </authorList>
    </citation>
    <scope>NUCLEOTIDE SEQUENCE [LARGE SCALE GENOMIC DNA]</scope>
    <source>
        <strain evidence="1 2">DSM 45601</strain>
    </source>
</reference>
<dbReference type="Proteomes" id="UP000237846">
    <property type="component" value="Unassembled WGS sequence"/>
</dbReference>
<protein>
    <submittedName>
        <fullName evidence="1">Uncharacterized protein</fullName>
    </submittedName>
</protein>
<proteinExistence type="predicted"/>
<gene>
    <name evidence="1" type="ORF">CLV72_11816</name>
</gene>
<dbReference type="AlphaFoldDB" id="A0A2T0PPE4"/>
<comment type="caution">
    <text evidence="1">The sequence shown here is derived from an EMBL/GenBank/DDBJ whole genome shotgun (WGS) entry which is preliminary data.</text>
</comment>
<name>A0A2T0PPE4_9ACTN</name>